<evidence type="ECO:0000256" key="6">
    <source>
        <dbReference type="ARBA" id="ARBA00022989"/>
    </source>
</evidence>
<dbReference type="RefSeq" id="WP_253019672.1">
    <property type="nucleotide sequence ID" value="NZ_JAJAGH010000006.1"/>
</dbReference>
<accession>A0A9J6QV94</accession>
<dbReference type="SMART" id="SM01091">
    <property type="entry name" value="CorC_HlyC"/>
    <property type="match status" value="1"/>
</dbReference>
<dbReference type="InterPro" id="IPR044751">
    <property type="entry name" value="Ion_transp-like_CBS"/>
</dbReference>
<comment type="similarity">
    <text evidence="2">Belongs to the UPF0053 family.</text>
</comment>
<dbReference type="Pfam" id="PF01595">
    <property type="entry name" value="CNNM"/>
    <property type="match status" value="1"/>
</dbReference>
<dbReference type="CDD" id="cd04590">
    <property type="entry name" value="CBS_pair_CorC_HlyC_assoc"/>
    <property type="match status" value="1"/>
</dbReference>
<evidence type="ECO:0000256" key="5">
    <source>
        <dbReference type="ARBA" id="ARBA00022737"/>
    </source>
</evidence>
<feature type="compositionally biased region" description="Acidic residues" evidence="11">
    <location>
        <begin position="446"/>
        <end position="455"/>
    </location>
</feature>
<dbReference type="PANTHER" id="PTHR43099">
    <property type="entry name" value="UPF0053 PROTEIN YRKA"/>
    <property type="match status" value="1"/>
</dbReference>
<evidence type="ECO:0000256" key="7">
    <source>
        <dbReference type="ARBA" id="ARBA00023122"/>
    </source>
</evidence>
<evidence type="ECO:0000313" key="16">
    <source>
        <dbReference type="Proteomes" id="UP001065549"/>
    </source>
</evidence>
<feature type="transmembrane region" description="Helical" evidence="12">
    <location>
        <begin position="110"/>
        <end position="130"/>
    </location>
</feature>
<feature type="compositionally biased region" description="Basic and acidic residues" evidence="11">
    <location>
        <begin position="456"/>
        <end position="471"/>
    </location>
</feature>
<dbReference type="PROSITE" id="PS51371">
    <property type="entry name" value="CBS"/>
    <property type="match status" value="2"/>
</dbReference>
<proteinExistence type="inferred from homology"/>
<comment type="subcellular location">
    <subcellularLocation>
        <location evidence="1">Cell membrane</location>
        <topology evidence="1">Multi-pass membrane protein</topology>
    </subcellularLocation>
</comment>
<reference evidence="15" key="1">
    <citation type="submission" date="2022-09" db="EMBL/GenBank/DDBJ databases">
        <title>Culturomic study of gut microbiota in children with autism spectrum disorder.</title>
        <authorList>
            <person name="Efimov B.A."/>
            <person name="Chaplin A.V."/>
            <person name="Sokolova S.R."/>
            <person name="Pikina A.P."/>
            <person name="Korzhanova M."/>
            <person name="Belova V."/>
            <person name="Korostin D."/>
        </authorList>
    </citation>
    <scope>NUCLEOTIDE SEQUENCE</scope>
    <source>
        <strain evidence="15">ASD5510</strain>
    </source>
</reference>
<dbReference type="GO" id="GO:0005886">
    <property type="term" value="C:plasma membrane"/>
    <property type="evidence" value="ECO:0007669"/>
    <property type="project" value="UniProtKB-SubCell"/>
</dbReference>
<dbReference type="EMBL" id="JAOSHN010000002">
    <property type="protein sequence ID" value="MCU7377886.1"/>
    <property type="molecule type" value="Genomic_DNA"/>
</dbReference>
<dbReference type="InterPro" id="IPR036318">
    <property type="entry name" value="FAD-bd_PCMH-like_sf"/>
</dbReference>
<comment type="caution">
    <text evidence="15">The sequence shown here is derived from an EMBL/GenBank/DDBJ whole genome shotgun (WGS) entry which is preliminary data.</text>
</comment>
<evidence type="ECO:0000256" key="8">
    <source>
        <dbReference type="ARBA" id="ARBA00023136"/>
    </source>
</evidence>
<feature type="region of interest" description="Disordered" evidence="11">
    <location>
        <begin position="439"/>
        <end position="471"/>
    </location>
</feature>
<dbReference type="PANTHER" id="PTHR43099:SF2">
    <property type="entry name" value="UPF0053 PROTEIN YRKA"/>
    <property type="match status" value="1"/>
</dbReference>
<dbReference type="SUPFAM" id="SSF56176">
    <property type="entry name" value="FAD-binding/transporter-associated domain-like"/>
    <property type="match status" value="1"/>
</dbReference>
<dbReference type="SUPFAM" id="SSF54631">
    <property type="entry name" value="CBS-domain pair"/>
    <property type="match status" value="1"/>
</dbReference>
<dbReference type="InterPro" id="IPR046342">
    <property type="entry name" value="CBS_dom_sf"/>
</dbReference>
<dbReference type="AlphaFoldDB" id="A0A9J6QV94"/>
<feature type="domain" description="CNNM transmembrane" evidence="14">
    <location>
        <begin position="6"/>
        <end position="208"/>
    </location>
</feature>
<feature type="transmembrane region" description="Helical" evidence="12">
    <location>
        <begin position="12"/>
        <end position="35"/>
    </location>
</feature>
<protein>
    <submittedName>
        <fullName evidence="15">Hemolysin family protein</fullName>
    </submittedName>
</protein>
<sequence>MSGSDPGSPLAVQFLFLFVLIIINAFFAAAEMAVVSVNKNKIKVLAQEGNKRAIAVQKLLENPNVFLSTIQVAITLAGFLASASAAVGMSDDLGDWLMGFGLSKTVANDLAVVIVTIILSYVTLVLGELFPKRIALQHSERVAMLVVRPINAIAFCSKPFVWFLSASVNVLLRITRQKVDMDNEEFSEDEVMSMLEVGQESGVLKEEGKKMINSIFAFDDKLAYEVMTPRTEVFSIDINDPTEEYIDELMELRYSRIPVYDDDSDKIIGILNIKDYLIKARDTGFENVDIAAILRKPYFVPETKNIDSLFFELQKTKQQIAILIDEYGGFSGIVTMEDIIEEVMGDIDDEYDEEEPEIEQIDENTYMLNGAADLDDINEELDINLESENSETIGGFIIDILGEIPDEDEDEDRIIEFENYIFKIESVKDRRIEKVKLYIMPKKEDEDSEDNDGDEKESRREKRAKEKDTEK</sequence>
<dbReference type="Pfam" id="PF00571">
    <property type="entry name" value="CBS"/>
    <property type="match status" value="2"/>
</dbReference>
<evidence type="ECO:0000256" key="4">
    <source>
        <dbReference type="ARBA" id="ARBA00022692"/>
    </source>
</evidence>
<feature type="domain" description="CBS" evidence="13">
    <location>
        <begin position="227"/>
        <end position="290"/>
    </location>
</feature>
<evidence type="ECO:0000256" key="2">
    <source>
        <dbReference type="ARBA" id="ARBA00006337"/>
    </source>
</evidence>
<dbReference type="InterPro" id="IPR002550">
    <property type="entry name" value="CNNM"/>
</dbReference>
<name>A0A9J6QV94_9FIRM</name>
<keyword evidence="4 10" id="KW-0812">Transmembrane</keyword>
<dbReference type="InterPro" id="IPR000644">
    <property type="entry name" value="CBS_dom"/>
</dbReference>
<evidence type="ECO:0000256" key="10">
    <source>
        <dbReference type="PROSITE-ProRule" id="PRU01193"/>
    </source>
</evidence>
<dbReference type="Pfam" id="PF03471">
    <property type="entry name" value="CorC_HlyC"/>
    <property type="match status" value="1"/>
</dbReference>
<dbReference type="Gene3D" id="3.10.580.10">
    <property type="entry name" value="CBS-domain"/>
    <property type="match status" value="1"/>
</dbReference>
<gene>
    <name evidence="15" type="ORF">OBO34_05915</name>
</gene>
<keyword evidence="7 9" id="KW-0129">CBS domain</keyword>
<dbReference type="PROSITE" id="PS51846">
    <property type="entry name" value="CNNM"/>
    <property type="match status" value="1"/>
</dbReference>
<evidence type="ECO:0000256" key="1">
    <source>
        <dbReference type="ARBA" id="ARBA00004651"/>
    </source>
</evidence>
<evidence type="ECO:0000256" key="3">
    <source>
        <dbReference type="ARBA" id="ARBA00022475"/>
    </source>
</evidence>
<keyword evidence="5" id="KW-0677">Repeat</keyword>
<dbReference type="Proteomes" id="UP001065549">
    <property type="component" value="Unassembled WGS sequence"/>
</dbReference>
<dbReference type="GO" id="GO:0050660">
    <property type="term" value="F:flavin adenine dinucleotide binding"/>
    <property type="evidence" value="ECO:0007669"/>
    <property type="project" value="InterPro"/>
</dbReference>
<evidence type="ECO:0000259" key="14">
    <source>
        <dbReference type="PROSITE" id="PS51846"/>
    </source>
</evidence>
<feature type="domain" description="CBS" evidence="13">
    <location>
        <begin position="293"/>
        <end position="350"/>
    </location>
</feature>
<evidence type="ECO:0000256" key="11">
    <source>
        <dbReference type="SAM" id="MobiDB-lite"/>
    </source>
</evidence>
<dbReference type="FunFam" id="3.10.580.10:FF:000002">
    <property type="entry name" value="Magnesium/cobalt efflux protein CorC"/>
    <property type="match status" value="1"/>
</dbReference>
<dbReference type="InterPro" id="IPR005170">
    <property type="entry name" value="Transptr-assoc_dom"/>
</dbReference>
<evidence type="ECO:0000313" key="15">
    <source>
        <dbReference type="EMBL" id="MCU7377886.1"/>
    </source>
</evidence>
<keyword evidence="6 10" id="KW-1133">Transmembrane helix</keyword>
<evidence type="ECO:0000256" key="9">
    <source>
        <dbReference type="PROSITE-ProRule" id="PRU00703"/>
    </source>
</evidence>
<keyword evidence="8 10" id="KW-0472">Membrane</keyword>
<evidence type="ECO:0000259" key="13">
    <source>
        <dbReference type="PROSITE" id="PS51371"/>
    </source>
</evidence>
<evidence type="ECO:0000256" key="12">
    <source>
        <dbReference type="SAM" id="Phobius"/>
    </source>
</evidence>
<organism evidence="15 16">
    <name type="scientific">Hominibacterium faecale</name>
    <dbReference type="NCBI Taxonomy" id="2839743"/>
    <lineage>
        <taxon>Bacteria</taxon>
        <taxon>Bacillati</taxon>
        <taxon>Bacillota</taxon>
        <taxon>Clostridia</taxon>
        <taxon>Peptostreptococcales</taxon>
        <taxon>Anaerovoracaceae</taxon>
        <taxon>Hominibacterium</taxon>
    </lineage>
</organism>
<feature type="transmembrane region" description="Helical" evidence="12">
    <location>
        <begin position="142"/>
        <end position="164"/>
    </location>
</feature>
<keyword evidence="3" id="KW-1003">Cell membrane</keyword>
<dbReference type="Gene3D" id="3.30.465.10">
    <property type="match status" value="1"/>
</dbReference>
<feature type="transmembrane region" description="Helical" evidence="12">
    <location>
        <begin position="65"/>
        <end position="90"/>
    </location>
</feature>
<dbReference type="InterPro" id="IPR016169">
    <property type="entry name" value="FAD-bd_PCMH_sub2"/>
</dbReference>
<dbReference type="InterPro" id="IPR051676">
    <property type="entry name" value="UPF0053_domain"/>
</dbReference>
<keyword evidence="16" id="KW-1185">Reference proteome</keyword>